<name>A0ABD0JH78_9CAEN</name>
<dbReference type="EMBL" id="JACVVK020000439">
    <property type="protein sequence ID" value="KAK7474337.1"/>
    <property type="molecule type" value="Genomic_DNA"/>
</dbReference>
<sequence length="166" mass="18396">MCVHADVSRGCVTGYGSGDGIDDFHMTDLLQAFSSEILYCGSLRSSYLARCQHGKAAWRKNKKIKRESVVIAKLGGRHIKESDTYVISNDIAIDVESLLKVSRRQTPRSCLSGVISENVQRHLVVILMPVNPFLLPEGSSQRDCDLFLVLTFLGVLSARFPERLLG</sequence>
<comment type="caution">
    <text evidence="1">The sequence shown here is derived from an EMBL/GenBank/DDBJ whole genome shotgun (WGS) entry which is preliminary data.</text>
</comment>
<keyword evidence="2" id="KW-1185">Reference proteome</keyword>
<gene>
    <name evidence="1" type="ORF">BaRGS_00034385</name>
</gene>
<accession>A0ABD0JH78</accession>
<evidence type="ECO:0000313" key="1">
    <source>
        <dbReference type="EMBL" id="KAK7474337.1"/>
    </source>
</evidence>
<proteinExistence type="predicted"/>
<evidence type="ECO:0000313" key="2">
    <source>
        <dbReference type="Proteomes" id="UP001519460"/>
    </source>
</evidence>
<organism evidence="1 2">
    <name type="scientific">Batillaria attramentaria</name>
    <dbReference type="NCBI Taxonomy" id="370345"/>
    <lineage>
        <taxon>Eukaryota</taxon>
        <taxon>Metazoa</taxon>
        <taxon>Spiralia</taxon>
        <taxon>Lophotrochozoa</taxon>
        <taxon>Mollusca</taxon>
        <taxon>Gastropoda</taxon>
        <taxon>Caenogastropoda</taxon>
        <taxon>Sorbeoconcha</taxon>
        <taxon>Cerithioidea</taxon>
        <taxon>Batillariidae</taxon>
        <taxon>Batillaria</taxon>
    </lineage>
</organism>
<reference evidence="1 2" key="1">
    <citation type="journal article" date="2023" name="Sci. Data">
        <title>Genome assembly of the Korean intertidal mud-creeper Batillaria attramentaria.</title>
        <authorList>
            <person name="Patra A.K."/>
            <person name="Ho P.T."/>
            <person name="Jun S."/>
            <person name="Lee S.J."/>
            <person name="Kim Y."/>
            <person name="Won Y.J."/>
        </authorList>
    </citation>
    <scope>NUCLEOTIDE SEQUENCE [LARGE SCALE GENOMIC DNA]</scope>
    <source>
        <strain evidence="1">Wonlab-2016</strain>
    </source>
</reference>
<protein>
    <submittedName>
        <fullName evidence="1">Uncharacterized protein</fullName>
    </submittedName>
</protein>
<dbReference type="Proteomes" id="UP001519460">
    <property type="component" value="Unassembled WGS sequence"/>
</dbReference>
<dbReference type="AlphaFoldDB" id="A0ABD0JH78"/>